<evidence type="ECO:0000259" key="4">
    <source>
        <dbReference type="PROSITE" id="PS50106"/>
    </source>
</evidence>
<dbReference type="Proteomes" id="UP000594632">
    <property type="component" value="Chromosome"/>
</dbReference>
<dbReference type="Pfam" id="PF17820">
    <property type="entry name" value="PDZ_6"/>
    <property type="match status" value="1"/>
</dbReference>
<dbReference type="Gene3D" id="2.40.10.10">
    <property type="entry name" value="Trypsin-like serine proteases"/>
    <property type="match status" value="2"/>
</dbReference>
<evidence type="ECO:0000313" key="27">
    <source>
        <dbReference type="Proteomes" id="UP000282269"/>
    </source>
</evidence>
<evidence type="ECO:0000313" key="11">
    <source>
        <dbReference type="EMBL" id="AZF75201.1"/>
    </source>
</evidence>
<evidence type="ECO:0000313" key="6">
    <source>
        <dbReference type="EMBL" id="AKA75529.1"/>
    </source>
</evidence>
<dbReference type="PROSITE" id="PS50106">
    <property type="entry name" value="PDZ"/>
    <property type="match status" value="1"/>
</dbReference>
<dbReference type="InterPro" id="IPR001940">
    <property type="entry name" value="Peptidase_S1C"/>
</dbReference>
<dbReference type="EMBL" id="CP033236">
    <property type="protein sequence ID" value="AZF69960.1"/>
    <property type="molecule type" value="Genomic_DNA"/>
</dbReference>
<dbReference type="Proteomes" id="UP000273194">
    <property type="component" value="Chromosome"/>
</dbReference>
<dbReference type="Gene3D" id="2.30.42.10">
    <property type="match status" value="1"/>
</dbReference>
<dbReference type="EMBL" id="LT549890">
    <property type="protein sequence ID" value="SAI86293.1"/>
    <property type="molecule type" value="Genomic_DNA"/>
</dbReference>
<evidence type="ECO:0000313" key="12">
    <source>
        <dbReference type="EMBL" id="AZF77809.1"/>
    </source>
</evidence>
<comment type="similarity">
    <text evidence="1">Belongs to the peptidase S1C family.</text>
</comment>
<dbReference type="SUPFAM" id="SSF50494">
    <property type="entry name" value="Trypsin-like serine proteases"/>
    <property type="match status" value="1"/>
</dbReference>
<reference evidence="15 28" key="6">
    <citation type="journal article" date="2020" name="Nat. Commun.">
        <title>The structures of two archaeal type IV pili illuminate evolutionary relationships.</title>
        <authorList>
            <person name="Wang F."/>
            <person name="Baquero D.P."/>
            <person name="Su Z."/>
            <person name="Beltran L.C."/>
            <person name="Prangishvili D."/>
            <person name="Krupovic M."/>
            <person name="Egelman E.H."/>
        </authorList>
    </citation>
    <scope>NUCLEOTIDE SEQUENCE [LARGE SCALE GENOMIC DNA]</scope>
    <source>
        <strain evidence="15 28">POZ149</strain>
    </source>
</reference>
<reference evidence="16" key="3">
    <citation type="submission" date="2016-04" db="EMBL/GenBank/DDBJ databases">
        <authorList>
            <person name="Evans L.H."/>
            <person name="Alamgir A."/>
            <person name="Owens N."/>
            <person name="Weber N.D."/>
            <person name="Virtaneva K."/>
            <person name="Barbian K."/>
            <person name="Babar A."/>
            <person name="Rosenke K."/>
        </authorList>
    </citation>
    <scope>NUCLEOTIDE SEQUENCE</scope>
    <source>
        <strain evidence="16">P1</strain>
    </source>
</reference>
<evidence type="ECO:0000313" key="25">
    <source>
        <dbReference type="Proteomes" id="UP000275843"/>
    </source>
</evidence>
<evidence type="ECO:0000256" key="2">
    <source>
        <dbReference type="ARBA" id="ARBA00022670"/>
    </source>
</evidence>
<protein>
    <submittedName>
        <fullName evidence="16">2-alkenal reductase</fullName>
    </submittedName>
    <submittedName>
        <fullName evidence="6">Serine protease</fullName>
    </submittedName>
</protein>
<evidence type="ECO:0000313" key="26">
    <source>
        <dbReference type="Proteomes" id="UP000278715"/>
    </source>
</evidence>
<dbReference type="SMART" id="SM00228">
    <property type="entry name" value="PDZ"/>
    <property type="match status" value="1"/>
</dbReference>
<reference evidence="6" key="5">
    <citation type="submission" date="2018-10" db="EMBL/GenBank/DDBJ databases">
        <authorList>
            <person name="McCarthy S."/>
            <person name="Gradnigo J."/>
            <person name="Johnson T."/>
            <person name="Payne S."/>
            <person name="Lipzen A."/>
            <person name="Schackwitz W."/>
            <person name="Martin J."/>
            <person name="Moriyama E."/>
            <person name="Blum P."/>
        </authorList>
    </citation>
    <scope>NUCLEOTIDE SEQUENCE</scope>
    <source>
        <strain evidence="5">SARC-B</strain>
        <strain evidence="6">SARC-C</strain>
        <strain evidence="7">SULA</strain>
    </source>
</reference>
<reference evidence="21 22" key="4">
    <citation type="journal article" date="2018" name="Proc. Natl. Acad. Sci. U.S.A.">
        <title>Nonmutational mechanism of inheritance in the Archaeon Sulfolobus solfataricus.</title>
        <authorList>
            <person name="Payne S."/>
            <person name="McCarthy S."/>
            <person name="Johnson T."/>
            <person name="North E."/>
            <person name="Blum P."/>
        </authorList>
    </citation>
    <scope>NUCLEOTIDE SEQUENCE [LARGE SCALE GENOMIC DNA]</scope>
    <source>
        <strain evidence="9 21">SARC-H</strain>
        <strain evidence="10 25">SARC-I</strain>
        <strain evidence="12 26">SARC-N</strain>
        <strain evidence="13 27">SARC-O</strain>
        <strain evidence="14 22">SUL120</strain>
        <strain evidence="8 23">SULG</strain>
        <strain evidence="11 24">SULM</strain>
    </source>
</reference>
<dbReference type="PRINTS" id="PR00834">
    <property type="entry name" value="PROTEASES2C"/>
</dbReference>
<dbReference type="InterPro" id="IPR051201">
    <property type="entry name" value="Chloro_Bact_Ser_Proteases"/>
</dbReference>
<accession>A0A0E3JW81</accession>
<evidence type="ECO:0000313" key="15">
    <source>
        <dbReference type="EMBL" id="QPG49825.1"/>
    </source>
</evidence>
<dbReference type="InterPro" id="IPR041489">
    <property type="entry name" value="PDZ_6"/>
</dbReference>
<evidence type="ECO:0000313" key="14">
    <source>
        <dbReference type="EMBL" id="AZF83025.1"/>
    </source>
</evidence>
<evidence type="ECO:0000313" key="20">
    <source>
        <dbReference type="Proteomes" id="UP000076770"/>
    </source>
</evidence>
<dbReference type="EMBL" id="CP033241">
    <property type="protein sequence ID" value="AZF83025.1"/>
    <property type="molecule type" value="Genomic_DNA"/>
</dbReference>
<organism evidence="6 17">
    <name type="scientific">Saccharolobus solfataricus</name>
    <name type="common">Sulfolobus solfataricus</name>
    <dbReference type="NCBI Taxonomy" id="2287"/>
    <lineage>
        <taxon>Archaea</taxon>
        <taxon>Thermoproteota</taxon>
        <taxon>Thermoprotei</taxon>
        <taxon>Sulfolobales</taxon>
        <taxon>Sulfolobaceae</taxon>
        <taxon>Saccharolobus</taxon>
    </lineage>
</organism>
<evidence type="ECO:0000313" key="16">
    <source>
        <dbReference type="EMBL" id="SAI86293.1"/>
    </source>
</evidence>
<evidence type="ECO:0000313" key="22">
    <source>
        <dbReference type="Proteomes" id="UP000269431"/>
    </source>
</evidence>
<dbReference type="InterPro" id="IPR001478">
    <property type="entry name" value="PDZ"/>
</dbReference>
<dbReference type="KEGG" id="ssol:SULB_0418"/>
<dbReference type="EMBL" id="CP011055">
    <property type="protein sequence ID" value="AKA72830.1"/>
    <property type="molecule type" value="Genomic_DNA"/>
</dbReference>
<dbReference type="GeneID" id="44128342"/>
<dbReference type="InterPro" id="IPR043504">
    <property type="entry name" value="Peptidase_S1_PA_chymotrypsin"/>
</dbReference>
<dbReference type="KEGG" id="ssof:SULC_0416"/>
<dbReference type="Proteomes" id="UP000033085">
    <property type="component" value="Chromosome"/>
</dbReference>
<dbReference type="GO" id="GO:0004252">
    <property type="term" value="F:serine-type endopeptidase activity"/>
    <property type="evidence" value="ECO:0007669"/>
    <property type="project" value="InterPro"/>
</dbReference>
<dbReference type="EMBL" id="CP050869">
    <property type="protein sequence ID" value="QPG49825.1"/>
    <property type="molecule type" value="Genomic_DNA"/>
</dbReference>
<dbReference type="EMBL" id="CP011057">
    <property type="protein sequence ID" value="AKA78222.1"/>
    <property type="molecule type" value="Genomic_DNA"/>
</dbReference>
<dbReference type="Proteomes" id="UP000278715">
    <property type="component" value="Chromosome"/>
</dbReference>
<name>A0A0E3JW81_SACSO</name>
<evidence type="ECO:0000313" key="23">
    <source>
        <dbReference type="Proteomes" id="UP000273194"/>
    </source>
</evidence>
<evidence type="ECO:0000313" key="8">
    <source>
        <dbReference type="EMBL" id="AZF67340.1"/>
    </source>
</evidence>
<dbReference type="GeneID" id="1454060"/>
<dbReference type="PATRIC" id="fig|2287.6.peg.431"/>
<evidence type="ECO:0000313" key="13">
    <source>
        <dbReference type="EMBL" id="AZF80417.1"/>
    </source>
</evidence>
<dbReference type="EMBL" id="CP033237">
    <property type="protein sequence ID" value="AZF72580.1"/>
    <property type="molecule type" value="Genomic_DNA"/>
</dbReference>
<dbReference type="Proteomes" id="UP000267993">
    <property type="component" value="Chromosome"/>
</dbReference>
<dbReference type="PANTHER" id="PTHR43343:SF3">
    <property type="entry name" value="PROTEASE DO-LIKE 8, CHLOROPLASTIC"/>
    <property type="match status" value="1"/>
</dbReference>
<dbReference type="Pfam" id="PF13365">
    <property type="entry name" value="Trypsin_2"/>
    <property type="match status" value="1"/>
</dbReference>
<dbReference type="EMBL" id="CP033238">
    <property type="protein sequence ID" value="AZF75201.1"/>
    <property type="molecule type" value="Genomic_DNA"/>
</dbReference>
<dbReference type="OMA" id="IMSPEGY"/>
<dbReference type="Proteomes" id="UP000273443">
    <property type="component" value="Chromosome"/>
</dbReference>
<dbReference type="OrthoDB" id="350578at2157"/>
<evidence type="ECO:0000313" key="18">
    <source>
        <dbReference type="Proteomes" id="UP000033085"/>
    </source>
</evidence>
<dbReference type="InterPro" id="IPR036034">
    <property type="entry name" value="PDZ_sf"/>
</dbReference>
<evidence type="ECO:0000313" key="10">
    <source>
        <dbReference type="EMBL" id="AZF72580.1"/>
    </source>
</evidence>
<dbReference type="Proteomes" id="UP000282269">
    <property type="component" value="Chromosome"/>
</dbReference>
<evidence type="ECO:0000313" key="28">
    <source>
        <dbReference type="Proteomes" id="UP000594632"/>
    </source>
</evidence>
<evidence type="ECO:0000313" key="19">
    <source>
        <dbReference type="Proteomes" id="UP000033106"/>
    </source>
</evidence>
<evidence type="ECO:0000256" key="1">
    <source>
        <dbReference type="ARBA" id="ARBA00010541"/>
    </source>
</evidence>
<dbReference type="Proteomes" id="UP000269431">
    <property type="component" value="Chromosome"/>
</dbReference>
<gene>
    <name evidence="15" type="ORF">HFC64_08395</name>
    <name evidence="16" type="ORF">SSOP1_2739</name>
    <name evidence="7" type="ORF">SULA_0416</name>
    <name evidence="5" type="ORF">SULB_0418</name>
    <name evidence="6" type="ORF">SULC_0416</name>
    <name evidence="8" type="ORF">SULG_02125</name>
    <name evidence="9" type="ORF">SULH_02125</name>
    <name evidence="10" type="ORF">SULI_02125</name>
    <name evidence="11" type="ORF">SULM_02125</name>
    <name evidence="12" type="ORF">SULN_02125</name>
    <name evidence="13" type="ORF">SULO_02135</name>
    <name evidence="14" type="ORF">SULZ_02135</name>
</gene>
<reference evidence="20" key="2">
    <citation type="submission" date="2016-04" db="EMBL/GenBank/DDBJ databases">
        <authorList>
            <person name="Shah S.A."/>
            <person name="Garrett R.A."/>
        </authorList>
    </citation>
    <scope>NUCLEOTIDE SEQUENCE [LARGE SCALE GENOMIC DNA]</scope>
    <source>
        <strain evidence="20">ATCC 35091 / DSM 1616 / JCM 8930 / NBRC 15331 / P1</strain>
    </source>
</reference>
<evidence type="ECO:0000313" key="9">
    <source>
        <dbReference type="EMBL" id="AZF69960.1"/>
    </source>
</evidence>
<evidence type="ECO:0000313" key="24">
    <source>
        <dbReference type="Proteomes" id="UP000273443"/>
    </source>
</evidence>
<dbReference type="EMBL" id="CP033235">
    <property type="protein sequence ID" value="AZF67340.1"/>
    <property type="molecule type" value="Genomic_DNA"/>
</dbReference>
<dbReference type="EMBL" id="CP011056">
    <property type="protein sequence ID" value="AKA75529.1"/>
    <property type="molecule type" value="Genomic_DNA"/>
</dbReference>
<feature type="domain" description="PDZ" evidence="4">
    <location>
        <begin position="208"/>
        <end position="259"/>
    </location>
</feature>
<dbReference type="GO" id="GO:0006508">
    <property type="term" value="P:proteolysis"/>
    <property type="evidence" value="ECO:0007669"/>
    <property type="project" value="UniProtKB-KW"/>
</dbReference>
<dbReference type="EMBL" id="CP033239">
    <property type="protein sequence ID" value="AZF77809.1"/>
    <property type="molecule type" value="Genomic_DNA"/>
</dbReference>
<dbReference type="Proteomes" id="UP000033106">
    <property type="component" value="Chromosome"/>
</dbReference>
<reference evidence="17 18" key="1">
    <citation type="journal article" date="2015" name="Genome Announc.">
        <title>Complete Genome Sequence of Sulfolobus solfataricus Strain 98/2 and Evolved Derivatives.</title>
        <authorList>
            <person name="McCarthy S."/>
            <person name="Gradnigo J."/>
            <person name="Johnson T."/>
            <person name="Payne S."/>
            <person name="Lipzen A."/>
            <person name="Martin J."/>
            <person name="Schackwitz W."/>
            <person name="Moriyama E."/>
            <person name="Blum P."/>
        </authorList>
    </citation>
    <scope>NUCLEOTIDE SEQUENCE [LARGE SCALE GENOMIC DNA]</scope>
    <source>
        <strain evidence="17">98/2 SULC</strain>
        <strain evidence="5">SARC-B</strain>
        <strain evidence="6">SARC-C</strain>
        <strain evidence="7 19">SULA</strain>
        <strain evidence="18">SULB</strain>
    </source>
</reference>
<dbReference type="RefSeq" id="WP_009989333.1">
    <property type="nucleotide sequence ID" value="NZ_CP011055.2"/>
</dbReference>
<evidence type="ECO:0000313" key="5">
    <source>
        <dbReference type="EMBL" id="AKA72830.1"/>
    </source>
</evidence>
<sequence>MYEDLVERVTPSVVTIITKQIALDQFFMPQVAEGIGSGYSIGKNILITSYHVISNAEEILVISEDGFREEAQVIAINPFHDLAMLRSTIELPSLKLAKECKTGEVVLAVGNPLGLYSVSMGIISSEERAIMTPNGLPIYVVQTDAAVNPGNSGGPLINTRGEVVGTVTAMIREAQNIGFAIPSKLVDSFVKNVMKFGRYIRPYVGIGVIKLNKALATYLGVRKQNGLLVTNIDPNGSAYKYGIRRGDIILKVNNQEVKSPIDLLAVLEEMVGSQINVKMLRDSKEIELSIPVPGLST</sequence>
<dbReference type="Proteomes" id="UP000275843">
    <property type="component" value="Chromosome"/>
</dbReference>
<dbReference type="EMBL" id="CP033240">
    <property type="protein sequence ID" value="AZF80417.1"/>
    <property type="molecule type" value="Genomic_DNA"/>
</dbReference>
<keyword evidence="2 6" id="KW-0645">Protease</keyword>
<dbReference type="InterPro" id="IPR009003">
    <property type="entry name" value="Peptidase_S1_PA"/>
</dbReference>
<evidence type="ECO:0000256" key="3">
    <source>
        <dbReference type="ARBA" id="ARBA00022801"/>
    </source>
</evidence>
<evidence type="ECO:0000313" key="7">
    <source>
        <dbReference type="EMBL" id="AKA78222.1"/>
    </source>
</evidence>
<evidence type="ECO:0000313" key="17">
    <source>
        <dbReference type="Proteomes" id="UP000033057"/>
    </source>
</evidence>
<dbReference type="SUPFAM" id="SSF50156">
    <property type="entry name" value="PDZ domain-like"/>
    <property type="match status" value="1"/>
</dbReference>
<evidence type="ECO:0000313" key="21">
    <source>
        <dbReference type="Proteomes" id="UP000267993"/>
    </source>
</evidence>
<dbReference type="Proteomes" id="UP000076770">
    <property type="component" value="Chromosome i"/>
</dbReference>
<proteinExistence type="inferred from homology"/>
<dbReference type="Proteomes" id="UP000033057">
    <property type="component" value="Chromosome"/>
</dbReference>
<keyword evidence="3" id="KW-0378">Hydrolase</keyword>
<dbReference type="PANTHER" id="PTHR43343">
    <property type="entry name" value="PEPTIDASE S12"/>
    <property type="match status" value="1"/>
</dbReference>
<dbReference type="AlphaFoldDB" id="A0A0E3JW81"/>
<dbReference type="KEGG" id="ssoa:SULA_0416"/>